<dbReference type="Pfam" id="PF00707">
    <property type="entry name" value="IF3_C"/>
    <property type="match status" value="1"/>
</dbReference>
<dbReference type="NCBIfam" id="TIGR00168">
    <property type="entry name" value="infC"/>
    <property type="match status" value="1"/>
</dbReference>
<dbReference type="PANTHER" id="PTHR10938:SF0">
    <property type="entry name" value="TRANSLATION INITIATION FACTOR IF-3, MITOCHONDRIAL"/>
    <property type="match status" value="1"/>
</dbReference>
<dbReference type="InterPro" id="IPR036788">
    <property type="entry name" value="T_IF-3_C_sf"/>
</dbReference>
<keyword evidence="3" id="KW-0648">Protein biosynthesis</keyword>
<dbReference type="SUPFAM" id="SSF54364">
    <property type="entry name" value="Translation initiation factor IF3, N-terminal domain"/>
    <property type="match status" value="1"/>
</dbReference>
<dbReference type="GO" id="GO:0043022">
    <property type="term" value="F:ribosome binding"/>
    <property type="evidence" value="ECO:0007669"/>
    <property type="project" value="TreeGrafter"/>
</dbReference>
<evidence type="ECO:0000256" key="1">
    <source>
        <dbReference type="ARBA" id="ARBA00005439"/>
    </source>
</evidence>
<keyword evidence="2 7" id="KW-0396">Initiation factor</keyword>
<evidence type="ECO:0000313" key="8">
    <source>
        <dbReference type="Proteomes" id="UP000178254"/>
    </source>
</evidence>
<dbReference type="InterPro" id="IPR019815">
    <property type="entry name" value="Translation_initiation_fac_3_C"/>
</dbReference>
<dbReference type="SUPFAM" id="SSF55200">
    <property type="entry name" value="Translation initiation factor IF3, C-terminal domain"/>
    <property type="match status" value="1"/>
</dbReference>
<dbReference type="EMBL" id="MFRE01000012">
    <property type="protein sequence ID" value="OGH94085.1"/>
    <property type="molecule type" value="Genomic_DNA"/>
</dbReference>
<sequence length="181" mass="20771">MRISRKQKRPEPKRIAFYNEGISAPKVLALDADGGNLGVLNTAEAIRQAREQEMDLVLINPKSDPPVAKIMDFGQFRYQQEKEERIRRAHQHVVDTKGLRLSLRIGAHDVEIRKNRAVEFLKEGDKVKIEIMMRGRELQQVPLAFEILKKFVDSINEVFPVKYDEQPEKQGNKVAGTIARV</sequence>
<dbReference type="InterPro" id="IPR036787">
    <property type="entry name" value="T_IF-3_N_sf"/>
</dbReference>
<dbReference type="InterPro" id="IPR001288">
    <property type="entry name" value="Translation_initiation_fac_3"/>
</dbReference>
<reference evidence="7 8" key="1">
    <citation type="journal article" date="2016" name="Nat. Commun.">
        <title>Thousands of microbial genomes shed light on interconnected biogeochemical processes in an aquifer system.</title>
        <authorList>
            <person name="Anantharaman K."/>
            <person name="Brown C.T."/>
            <person name="Hug L.A."/>
            <person name="Sharon I."/>
            <person name="Castelle C.J."/>
            <person name="Probst A.J."/>
            <person name="Thomas B.C."/>
            <person name="Singh A."/>
            <person name="Wilkins M.J."/>
            <person name="Karaoz U."/>
            <person name="Brodie E.L."/>
            <person name="Williams K.H."/>
            <person name="Hubbard S.S."/>
            <person name="Banfield J.F."/>
        </authorList>
    </citation>
    <scope>NUCLEOTIDE SEQUENCE [LARGE SCALE GENOMIC DNA]</scope>
</reference>
<evidence type="ECO:0000313" key="7">
    <source>
        <dbReference type="EMBL" id="OGH94085.1"/>
    </source>
</evidence>
<gene>
    <name evidence="7" type="ORF">A2538_02175</name>
</gene>
<evidence type="ECO:0000259" key="6">
    <source>
        <dbReference type="Pfam" id="PF05198"/>
    </source>
</evidence>
<feature type="domain" description="Translation initiation factor 3 C-terminal" evidence="5">
    <location>
        <begin position="95"/>
        <end position="175"/>
    </location>
</feature>
<dbReference type="InterPro" id="IPR019814">
    <property type="entry name" value="Translation_initiation_fac_3_N"/>
</dbReference>
<dbReference type="Gene3D" id="3.10.20.80">
    <property type="entry name" value="Translation initiation factor 3 (IF-3), N-terminal domain"/>
    <property type="match status" value="1"/>
</dbReference>
<feature type="domain" description="Translation initiation factor 3 N-terminal" evidence="6">
    <location>
        <begin position="19"/>
        <end position="85"/>
    </location>
</feature>
<evidence type="ECO:0000256" key="3">
    <source>
        <dbReference type="ARBA" id="ARBA00022917"/>
    </source>
</evidence>
<dbReference type="AlphaFoldDB" id="A0A1F6PD40"/>
<name>A0A1F6PD40_9BACT</name>
<evidence type="ECO:0000259" key="5">
    <source>
        <dbReference type="Pfam" id="PF00707"/>
    </source>
</evidence>
<dbReference type="GO" id="GO:0005737">
    <property type="term" value="C:cytoplasm"/>
    <property type="evidence" value="ECO:0007669"/>
    <property type="project" value="UniProtKB-ARBA"/>
</dbReference>
<proteinExistence type="inferred from homology"/>
<dbReference type="STRING" id="1798709.A2538_02175"/>
<organism evidence="7 8">
    <name type="scientific">Candidatus Magasanikbacteria bacterium RIFOXYD2_FULL_41_14</name>
    <dbReference type="NCBI Taxonomy" id="1798709"/>
    <lineage>
        <taxon>Bacteria</taxon>
        <taxon>Candidatus Magasanikiibacteriota</taxon>
    </lineage>
</organism>
<evidence type="ECO:0000256" key="4">
    <source>
        <dbReference type="NCBIfam" id="TIGR00168"/>
    </source>
</evidence>
<comment type="similarity">
    <text evidence="1">Belongs to the IF-3 family.</text>
</comment>
<dbReference type="Proteomes" id="UP000178254">
    <property type="component" value="Unassembled WGS sequence"/>
</dbReference>
<evidence type="ECO:0000256" key="2">
    <source>
        <dbReference type="ARBA" id="ARBA00022540"/>
    </source>
</evidence>
<dbReference type="Gene3D" id="3.30.110.10">
    <property type="entry name" value="Translation initiation factor 3 (IF-3), C-terminal domain"/>
    <property type="match status" value="1"/>
</dbReference>
<dbReference type="GO" id="GO:0003743">
    <property type="term" value="F:translation initiation factor activity"/>
    <property type="evidence" value="ECO:0007669"/>
    <property type="project" value="UniProtKB-UniRule"/>
</dbReference>
<dbReference type="GO" id="GO:0032790">
    <property type="term" value="P:ribosome disassembly"/>
    <property type="evidence" value="ECO:0007669"/>
    <property type="project" value="TreeGrafter"/>
</dbReference>
<comment type="caution">
    <text evidence="7">The sequence shown here is derived from an EMBL/GenBank/DDBJ whole genome shotgun (WGS) entry which is preliminary data.</text>
</comment>
<dbReference type="Pfam" id="PF05198">
    <property type="entry name" value="IF3_N"/>
    <property type="match status" value="1"/>
</dbReference>
<dbReference type="PANTHER" id="PTHR10938">
    <property type="entry name" value="TRANSLATION INITIATION FACTOR IF-3"/>
    <property type="match status" value="1"/>
</dbReference>
<accession>A0A1F6PD40</accession>
<protein>
    <recommendedName>
        <fullName evidence="4">Translation initiation factor IF-3</fullName>
    </recommendedName>
</protein>